<evidence type="ECO:0000256" key="1">
    <source>
        <dbReference type="SAM" id="SignalP"/>
    </source>
</evidence>
<accession>A0A1S4B405</accession>
<feature type="signal peptide" evidence="1">
    <location>
        <begin position="1"/>
        <end position="21"/>
    </location>
</feature>
<dbReference type="AlphaFoldDB" id="A0A1S4B405"/>
<keyword evidence="1" id="KW-0732">Signal</keyword>
<reference evidence="2" key="1">
    <citation type="submission" date="2025-08" db="UniProtKB">
        <authorList>
            <consortium name="RefSeq"/>
        </authorList>
    </citation>
    <scope>IDENTIFICATION</scope>
</reference>
<organism evidence="2">
    <name type="scientific">Nicotiana tabacum</name>
    <name type="common">Common tobacco</name>
    <dbReference type="NCBI Taxonomy" id="4097"/>
    <lineage>
        <taxon>Eukaryota</taxon>
        <taxon>Viridiplantae</taxon>
        <taxon>Streptophyta</taxon>
        <taxon>Embryophyta</taxon>
        <taxon>Tracheophyta</taxon>
        <taxon>Spermatophyta</taxon>
        <taxon>Magnoliopsida</taxon>
        <taxon>eudicotyledons</taxon>
        <taxon>Gunneridae</taxon>
        <taxon>Pentapetalae</taxon>
        <taxon>asterids</taxon>
        <taxon>lamiids</taxon>
        <taxon>Solanales</taxon>
        <taxon>Solanaceae</taxon>
        <taxon>Nicotianoideae</taxon>
        <taxon>Nicotianeae</taxon>
        <taxon>Nicotiana</taxon>
    </lineage>
</organism>
<dbReference type="PANTHER" id="PTHR35463:SF10">
    <property type="entry name" value="TRANSMEMBRANE PROTEIN"/>
    <property type="match status" value="1"/>
</dbReference>
<evidence type="ECO:0008006" key="3">
    <source>
        <dbReference type="Google" id="ProtNLM"/>
    </source>
</evidence>
<dbReference type="OrthoDB" id="690661at2759"/>
<dbReference type="RefSeq" id="XP_016483665.1">
    <property type="nucleotide sequence ID" value="XM_016628179.1"/>
</dbReference>
<name>A0A1S4B405_TOBAC</name>
<gene>
    <name evidence="2" type="primary">LOC107804307</name>
</gene>
<dbReference type="KEGG" id="nta:107804307"/>
<proteinExistence type="predicted"/>
<dbReference type="PaxDb" id="4097-A0A1S4B405"/>
<dbReference type="PANTHER" id="PTHR35463">
    <property type="entry name" value="TRANSMEMBRANE PROTEIN"/>
    <property type="match status" value="1"/>
</dbReference>
<protein>
    <recommendedName>
        <fullName evidence="3">Transmembrane protein</fullName>
    </recommendedName>
</protein>
<evidence type="ECO:0000313" key="2">
    <source>
        <dbReference type="RefSeq" id="XP_016483665.1"/>
    </source>
</evidence>
<dbReference type="OMA" id="YWSKFKE"/>
<feature type="chain" id="PRO_5010273846" description="Transmembrane protein" evidence="1">
    <location>
        <begin position="22"/>
        <end position="140"/>
    </location>
</feature>
<sequence length="140" mass="15663">MERSKNLSVVFIFWLVTFSFATIHTYGDAAQKNVRDKQQEAYSTLLTSSLRSWDKVKSYINQLQLKFFPPDLDFGSKEVATADGGAKERMKEAAQKSFGKSKETVEETAKSAAKVVEQTVHKTVEKVRGSASSGHDHDEL</sequence>